<evidence type="ECO:0000313" key="3">
    <source>
        <dbReference type="Proteomes" id="UP000799776"/>
    </source>
</evidence>
<feature type="region of interest" description="Disordered" evidence="1">
    <location>
        <begin position="119"/>
        <end position="154"/>
    </location>
</feature>
<gene>
    <name evidence="2" type="ORF">K490DRAFT_62308</name>
</gene>
<dbReference type="EMBL" id="ML978712">
    <property type="protein sequence ID" value="KAF2090978.1"/>
    <property type="molecule type" value="Genomic_DNA"/>
</dbReference>
<dbReference type="AlphaFoldDB" id="A0A9P4HZY4"/>
<feature type="compositionally biased region" description="Basic and acidic residues" evidence="1">
    <location>
        <begin position="137"/>
        <end position="147"/>
    </location>
</feature>
<sequence length="154" mass="17380">MPPQLHDHKVRGHGQKGRQMGLTHHCPTCGKVGNDRCFDKGHLGYCEAANCGRIFRAMYGCNMHPYADCYNLEGKAKHDGTTPEEEINKKSLELPELNLENASTGEKLATLREYYKHKKEEVDEAKAEGPTVSKSQQKKDKRLEKFASKAANHR</sequence>
<name>A0A9P4HZY4_9PEZI</name>
<keyword evidence="3" id="KW-1185">Reference proteome</keyword>
<dbReference type="Proteomes" id="UP000799776">
    <property type="component" value="Unassembled WGS sequence"/>
</dbReference>
<reference evidence="2" key="1">
    <citation type="journal article" date="2020" name="Stud. Mycol.">
        <title>101 Dothideomycetes genomes: a test case for predicting lifestyles and emergence of pathogens.</title>
        <authorList>
            <person name="Haridas S."/>
            <person name="Albert R."/>
            <person name="Binder M."/>
            <person name="Bloem J."/>
            <person name="Labutti K."/>
            <person name="Salamov A."/>
            <person name="Andreopoulos B."/>
            <person name="Baker S."/>
            <person name="Barry K."/>
            <person name="Bills G."/>
            <person name="Bluhm B."/>
            <person name="Cannon C."/>
            <person name="Castanera R."/>
            <person name="Culley D."/>
            <person name="Daum C."/>
            <person name="Ezra D."/>
            <person name="Gonzalez J."/>
            <person name="Henrissat B."/>
            <person name="Kuo A."/>
            <person name="Liang C."/>
            <person name="Lipzen A."/>
            <person name="Lutzoni F."/>
            <person name="Magnuson J."/>
            <person name="Mondo S."/>
            <person name="Nolan M."/>
            <person name="Ohm R."/>
            <person name="Pangilinan J."/>
            <person name="Park H.-J."/>
            <person name="Ramirez L."/>
            <person name="Alfaro M."/>
            <person name="Sun H."/>
            <person name="Tritt A."/>
            <person name="Yoshinaga Y."/>
            <person name="Zwiers L.-H."/>
            <person name="Turgeon B."/>
            <person name="Goodwin S."/>
            <person name="Spatafora J."/>
            <person name="Crous P."/>
            <person name="Grigoriev I."/>
        </authorList>
    </citation>
    <scope>NUCLEOTIDE SEQUENCE</scope>
    <source>
        <strain evidence="2">CBS 121410</strain>
    </source>
</reference>
<evidence type="ECO:0000256" key="1">
    <source>
        <dbReference type="SAM" id="MobiDB-lite"/>
    </source>
</evidence>
<evidence type="ECO:0000313" key="2">
    <source>
        <dbReference type="EMBL" id="KAF2090978.1"/>
    </source>
</evidence>
<proteinExistence type="predicted"/>
<protein>
    <submittedName>
        <fullName evidence="2">Uncharacterized protein</fullName>
    </submittedName>
</protein>
<organism evidence="2 3">
    <name type="scientific">Saccharata proteae CBS 121410</name>
    <dbReference type="NCBI Taxonomy" id="1314787"/>
    <lineage>
        <taxon>Eukaryota</taxon>
        <taxon>Fungi</taxon>
        <taxon>Dikarya</taxon>
        <taxon>Ascomycota</taxon>
        <taxon>Pezizomycotina</taxon>
        <taxon>Dothideomycetes</taxon>
        <taxon>Dothideomycetes incertae sedis</taxon>
        <taxon>Botryosphaeriales</taxon>
        <taxon>Saccharataceae</taxon>
        <taxon>Saccharata</taxon>
    </lineage>
</organism>
<comment type="caution">
    <text evidence="2">The sequence shown here is derived from an EMBL/GenBank/DDBJ whole genome shotgun (WGS) entry which is preliminary data.</text>
</comment>
<accession>A0A9P4HZY4</accession>